<keyword evidence="2" id="KW-1185">Reference proteome</keyword>
<protein>
    <submittedName>
        <fullName evidence="1">Uncharacterized protein</fullName>
    </submittedName>
</protein>
<gene>
    <name evidence="1" type="ORF">HJG40_12830</name>
</gene>
<dbReference type="RefSeq" id="WP_215864602.1">
    <property type="nucleotide sequence ID" value="NZ_JABELD010000118.1"/>
</dbReference>
<name>A0ABS5ZSN7_9PROT</name>
<proteinExistence type="predicted"/>
<comment type="caution">
    <text evidence="1">The sequence shown here is derived from an EMBL/GenBank/DDBJ whole genome shotgun (WGS) entry which is preliminary data.</text>
</comment>
<evidence type="ECO:0000313" key="2">
    <source>
        <dbReference type="Proteomes" id="UP001197028"/>
    </source>
</evidence>
<organism evidence="1 2">
    <name type="scientific">Acidithiobacillus concretivorus</name>
    <dbReference type="NCBI Taxonomy" id="3063952"/>
    <lineage>
        <taxon>Bacteria</taxon>
        <taxon>Pseudomonadati</taxon>
        <taxon>Pseudomonadota</taxon>
        <taxon>Acidithiobacillia</taxon>
        <taxon>Acidithiobacillales</taxon>
        <taxon>Acidithiobacillaceae</taxon>
        <taxon>Acidithiobacillus</taxon>
    </lineage>
</organism>
<sequence length="156" mass="17513">MIRLMRLSRYVPWCLLAIVVLVVPLASSATTTSVNAPIVLKILTPRAGEAIHNNQDKITVGLLVLPGSVFQDGLRIRMRLDGKFRRRFWKRPFFTLNQVDRGKHTLQAALVTKNGHIVALSPVLVFYLWQASRLFHTTSIPLAGCRIGARDLPYPS</sequence>
<evidence type="ECO:0000313" key="1">
    <source>
        <dbReference type="EMBL" id="MBU2739648.1"/>
    </source>
</evidence>
<dbReference type="EMBL" id="JABELD010000118">
    <property type="protein sequence ID" value="MBU2739648.1"/>
    <property type="molecule type" value="Genomic_DNA"/>
</dbReference>
<reference evidence="1 2" key="1">
    <citation type="journal article" date="2021" name="ISME J.">
        <title>Genomic evolution of the class Acidithiobacillia: deep-branching Proteobacteria living in extreme acidic conditions.</title>
        <authorList>
            <person name="Moya-Beltran A."/>
            <person name="Beard S."/>
            <person name="Rojas-Villalobos C."/>
            <person name="Issotta F."/>
            <person name="Gallardo Y."/>
            <person name="Ulloa R."/>
            <person name="Giaveno A."/>
            <person name="Degli Esposti M."/>
            <person name="Johnson D.B."/>
            <person name="Quatrini R."/>
        </authorList>
    </citation>
    <scope>NUCLEOTIDE SEQUENCE [LARGE SCALE GENOMIC DNA]</scope>
    <source>
        <strain evidence="1 2">ATCC 19703</strain>
    </source>
</reference>
<accession>A0ABS5ZSN7</accession>
<dbReference type="Proteomes" id="UP001197028">
    <property type="component" value="Unassembled WGS sequence"/>
</dbReference>